<keyword evidence="1" id="KW-0472">Membrane</keyword>
<sequence length="57" mass="6148">MPVTFFALLVLFVATAAALTVWAMSAFGALTVLPVLLILALALRWGLGHVPFDDRHI</sequence>
<accession>X7EEW9</accession>
<name>X7EEW9_9RHOB</name>
<evidence type="ECO:0000256" key="1">
    <source>
        <dbReference type="SAM" id="Phobius"/>
    </source>
</evidence>
<keyword evidence="3" id="KW-1185">Reference proteome</keyword>
<organism evidence="2 3">
    <name type="scientific">Roseivivax halodurans JCM 10272</name>
    <dbReference type="NCBI Taxonomy" id="1449350"/>
    <lineage>
        <taxon>Bacteria</taxon>
        <taxon>Pseudomonadati</taxon>
        <taxon>Pseudomonadota</taxon>
        <taxon>Alphaproteobacteria</taxon>
        <taxon>Rhodobacterales</taxon>
        <taxon>Roseobacteraceae</taxon>
        <taxon>Roseivivax</taxon>
    </lineage>
</organism>
<gene>
    <name evidence="2" type="ORF">OCH239_21815</name>
</gene>
<keyword evidence="1" id="KW-0812">Transmembrane</keyword>
<proteinExistence type="predicted"/>
<dbReference type="eggNOG" id="ENOG502ZYBI">
    <property type="taxonomic scope" value="Bacteria"/>
</dbReference>
<dbReference type="RefSeq" id="WP_169733013.1">
    <property type="nucleotide sequence ID" value="NZ_JALZ01000009.1"/>
</dbReference>
<feature type="transmembrane region" description="Helical" evidence="1">
    <location>
        <begin position="28"/>
        <end position="47"/>
    </location>
</feature>
<dbReference type="EMBL" id="JALZ01000009">
    <property type="protein sequence ID" value="ETX14644.1"/>
    <property type="molecule type" value="Genomic_DNA"/>
</dbReference>
<reference evidence="2 3" key="1">
    <citation type="submission" date="2014-01" db="EMBL/GenBank/DDBJ databases">
        <title>Roseivivax halodurans JCM 10272 Genome Sequencing.</title>
        <authorList>
            <person name="Lai Q."/>
            <person name="Li G."/>
            <person name="Shao Z."/>
        </authorList>
    </citation>
    <scope>NUCLEOTIDE SEQUENCE [LARGE SCALE GENOMIC DNA]</scope>
    <source>
        <strain evidence="2 3">JCM 10272</strain>
    </source>
</reference>
<evidence type="ECO:0000313" key="3">
    <source>
        <dbReference type="Proteomes" id="UP000022447"/>
    </source>
</evidence>
<protein>
    <submittedName>
        <fullName evidence="2">Uncharacterized protein</fullName>
    </submittedName>
</protein>
<comment type="caution">
    <text evidence="2">The sequence shown here is derived from an EMBL/GenBank/DDBJ whole genome shotgun (WGS) entry which is preliminary data.</text>
</comment>
<evidence type="ECO:0000313" key="2">
    <source>
        <dbReference type="EMBL" id="ETX14644.1"/>
    </source>
</evidence>
<keyword evidence="1" id="KW-1133">Transmembrane helix</keyword>
<dbReference type="Proteomes" id="UP000022447">
    <property type="component" value="Unassembled WGS sequence"/>
</dbReference>
<dbReference type="AlphaFoldDB" id="X7EEW9"/>
<dbReference type="STRING" id="1449350.OCH239_21815"/>